<keyword evidence="4 5" id="KW-0472">Membrane</keyword>
<keyword evidence="2 5" id="KW-0812">Transmembrane</keyword>
<comment type="caution">
    <text evidence="5">Lacks conserved residue(s) required for the propagation of feature annotation.</text>
</comment>
<keyword evidence="1 5" id="KW-1003">Cell membrane</keyword>
<evidence type="ECO:0000256" key="4">
    <source>
        <dbReference type="ARBA" id="ARBA00023136"/>
    </source>
</evidence>
<dbReference type="Proteomes" id="UP001597244">
    <property type="component" value="Unassembled WGS sequence"/>
</dbReference>
<dbReference type="RefSeq" id="WP_125577873.1">
    <property type="nucleotide sequence ID" value="NZ_JBHTOF010000100.1"/>
</dbReference>
<dbReference type="InterPro" id="IPR007382">
    <property type="entry name" value="UPF0756_TM"/>
</dbReference>
<evidence type="ECO:0000256" key="3">
    <source>
        <dbReference type="ARBA" id="ARBA00022989"/>
    </source>
</evidence>
<evidence type="ECO:0000256" key="2">
    <source>
        <dbReference type="ARBA" id="ARBA00022692"/>
    </source>
</evidence>
<evidence type="ECO:0000313" key="6">
    <source>
        <dbReference type="EMBL" id="MFD1466267.1"/>
    </source>
</evidence>
<keyword evidence="7" id="KW-1185">Reference proteome</keyword>
<dbReference type="Pfam" id="PF04284">
    <property type="entry name" value="DUF441"/>
    <property type="match status" value="1"/>
</dbReference>
<evidence type="ECO:0000256" key="5">
    <source>
        <dbReference type="HAMAP-Rule" id="MF_01874"/>
    </source>
</evidence>
<dbReference type="PANTHER" id="PTHR38452">
    <property type="entry name" value="UPF0756 MEMBRANE PROTEIN YEAL"/>
    <property type="match status" value="1"/>
</dbReference>
<dbReference type="EMBL" id="JBHTOF010000100">
    <property type="protein sequence ID" value="MFD1466267.1"/>
    <property type="molecule type" value="Genomic_DNA"/>
</dbReference>
<feature type="transmembrane region" description="Helical" evidence="5">
    <location>
        <begin position="84"/>
        <end position="105"/>
    </location>
</feature>
<organism evidence="6 7">
    <name type="scientific">Lapidilactobacillus mulanensis</name>
    <dbReference type="NCBI Taxonomy" id="2485999"/>
    <lineage>
        <taxon>Bacteria</taxon>
        <taxon>Bacillati</taxon>
        <taxon>Bacillota</taxon>
        <taxon>Bacilli</taxon>
        <taxon>Lactobacillales</taxon>
        <taxon>Lactobacillaceae</taxon>
        <taxon>Lapidilactobacillus</taxon>
    </lineage>
</organism>
<dbReference type="PANTHER" id="PTHR38452:SF1">
    <property type="entry name" value="UPF0756 MEMBRANE PROTEIN YEAL"/>
    <property type="match status" value="1"/>
</dbReference>
<name>A0ABW4DNQ0_9LACO</name>
<comment type="similarity">
    <text evidence="5">Belongs to the UPF0756 family.</text>
</comment>
<dbReference type="HAMAP" id="MF_01874">
    <property type="entry name" value="UPF0756"/>
    <property type="match status" value="1"/>
</dbReference>
<sequence length="154" mass="15900">MESWLFLSLILIVALLSHNQSLIIAAAVVLVIKLLPQSNKVFGLLSAQGINWGVTIISVAILVPIATGKIGFRDLLNAFKTPAGFIAVGCGILVAVLSSKGVGLLAQSPEITVALVFGTIIGVVAFKGIAAGPVIASGMTYVFITIMNSALSRL</sequence>
<evidence type="ECO:0000313" key="7">
    <source>
        <dbReference type="Proteomes" id="UP001597244"/>
    </source>
</evidence>
<protein>
    <recommendedName>
        <fullName evidence="5">UPF0756 membrane protein ACFQ4L_09370</fullName>
    </recommendedName>
</protein>
<feature type="transmembrane region" description="Helical" evidence="5">
    <location>
        <begin position="49"/>
        <end position="72"/>
    </location>
</feature>
<evidence type="ECO:0000256" key="1">
    <source>
        <dbReference type="ARBA" id="ARBA00022475"/>
    </source>
</evidence>
<comment type="caution">
    <text evidence="6">The sequence shown here is derived from an EMBL/GenBank/DDBJ whole genome shotgun (WGS) entry which is preliminary data.</text>
</comment>
<keyword evidence="3 5" id="KW-1133">Transmembrane helix</keyword>
<proteinExistence type="inferred from homology"/>
<reference evidence="7" key="1">
    <citation type="journal article" date="2019" name="Int. J. Syst. Evol. Microbiol.">
        <title>The Global Catalogue of Microorganisms (GCM) 10K type strain sequencing project: providing services to taxonomists for standard genome sequencing and annotation.</title>
        <authorList>
            <consortium name="The Broad Institute Genomics Platform"/>
            <consortium name="The Broad Institute Genome Sequencing Center for Infectious Disease"/>
            <person name="Wu L."/>
            <person name="Ma J."/>
        </authorList>
    </citation>
    <scope>NUCLEOTIDE SEQUENCE [LARGE SCALE GENOMIC DNA]</scope>
    <source>
        <strain evidence="7">CCM 8951</strain>
    </source>
</reference>
<accession>A0ABW4DNQ0</accession>
<comment type="subcellular location">
    <subcellularLocation>
        <location evidence="5">Cell membrane</location>
        <topology evidence="5">Multi-pass membrane protein</topology>
    </subcellularLocation>
</comment>
<feature type="transmembrane region" description="Helical" evidence="5">
    <location>
        <begin position="111"/>
        <end position="144"/>
    </location>
</feature>
<gene>
    <name evidence="6" type="ORF">ACFQ4L_09370</name>
</gene>